<accession>A0A0C9R4I9</accession>
<keyword evidence="1" id="KW-0732">Signal</keyword>
<evidence type="ECO:0008006" key="3">
    <source>
        <dbReference type="Google" id="ProtNLM"/>
    </source>
</evidence>
<protein>
    <recommendedName>
        <fullName evidence="3">Secreted protein</fullName>
    </recommendedName>
</protein>
<proteinExistence type="evidence at transcript level"/>
<dbReference type="AlphaFoldDB" id="A0A0C9R4I9"/>
<reference evidence="2" key="1">
    <citation type="journal article" date="2015" name="PLoS ONE">
        <title>An Insight into the Sialome of the Lone Star Tick, Amblyomma americanum, with a Glimpse on Its Time Dependent Gene Expression.</title>
        <authorList>
            <person name="Karim S."/>
            <person name="Ribeiro J.M."/>
        </authorList>
    </citation>
    <scope>NUCLEOTIDE SEQUENCE</scope>
    <source>
        <tissue evidence="2">Salivary gland</tissue>
    </source>
</reference>
<sequence>MANMQSIKAYVIIALVILGHLSQIQAAALNNLKLSGDRSQQLQEKTYQSFAESHKPLIAAAGALRNAVHQHHDETDEQFIFLIPGIAGLLKLGKIIAAAAGGTKMIKTLAVGAAGGVA</sequence>
<evidence type="ECO:0000256" key="1">
    <source>
        <dbReference type="SAM" id="SignalP"/>
    </source>
</evidence>
<feature type="non-terminal residue" evidence="2">
    <location>
        <position position="118"/>
    </location>
</feature>
<name>A0A0C9R4I9_AMBAM</name>
<feature type="chain" id="PRO_5002202027" description="Secreted protein" evidence="1">
    <location>
        <begin position="27"/>
        <end position="118"/>
    </location>
</feature>
<dbReference type="EMBL" id="GBZX01000830">
    <property type="protein sequence ID" value="JAG91910.1"/>
    <property type="molecule type" value="mRNA"/>
</dbReference>
<evidence type="ECO:0000313" key="2">
    <source>
        <dbReference type="EMBL" id="JAG91910.1"/>
    </source>
</evidence>
<feature type="signal peptide" evidence="1">
    <location>
        <begin position="1"/>
        <end position="26"/>
    </location>
</feature>
<organism evidence="2">
    <name type="scientific">Amblyomma americanum</name>
    <name type="common">Lone star tick</name>
    <dbReference type="NCBI Taxonomy" id="6943"/>
    <lineage>
        <taxon>Eukaryota</taxon>
        <taxon>Metazoa</taxon>
        <taxon>Ecdysozoa</taxon>
        <taxon>Arthropoda</taxon>
        <taxon>Chelicerata</taxon>
        <taxon>Arachnida</taxon>
        <taxon>Acari</taxon>
        <taxon>Parasitiformes</taxon>
        <taxon>Ixodida</taxon>
        <taxon>Ixodoidea</taxon>
        <taxon>Ixodidae</taxon>
        <taxon>Amblyomminae</taxon>
        <taxon>Amblyomma</taxon>
    </lineage>
</organism>